<keyword evidence="4" id="KW-0547">Nucleotide-binding</keyword>
<dbReference type="Gene3D" id="3.30.565.10">
    <property type="entry name" value="Histidine kinase-like ATPase, C-terminal domain"/>
    <property type="match status" value="1"/>
</dbReference>
<keyword evidence="5" id="KW-0255">Endonuclease</keyword>
<keyword evidence="7" id="KW-0378">Hydrolase</keyword>
<dbReference type="GO" id="GO:0005524">
    <property type="term" value="F:ATP binding"/>
    <property type="evidence" value="ECO:0007669"/>
    <property type="project" value="UniProtKB-KW"/>
</dbReference>
<comment type="subcellular location">
    <subcellularLocation>
        <location evidence="1">Nucleus</location>
    </subcellularLocation>
</comment>
<evidence type="ECO:0000256" key="12">
    <source>
        <dbReference type="ARBA" id="ARBA00023204"/>
    </source>
</evidence>
<keyword evidence="18" id="KW-1185">Reference proteome</keyword>
<dbReference type="SUPFAM" id="SSF55874">
    <property type="entry name" value="ATPase domain of HSP90 chaperone/DNA topoisomerase II/histidine kinase"/>
    <property type="match status" value="1"/>
</dbReference>
<dbReference type="InterPro" id="IPR045261">
    <property type="entry name" value="MORC_ATPase"/>
</dbReference>
<dbReference type="FunFam" id="3.30.565.10:FF:000075">
    <property type="entry name" value="MORC family CW-type zinc finger protein 4"/>
    <property type="match status" value="1"/>
</dbReference>
<comment type="similarity">
    <text evidence="2">Belongs to the MORC ATPase protein family.</text>
</comment>
<dbReference type="GO" id="GO:0004519">
    <property type="term" value="F:endonuclease activity"/>
    <property type="evidence" value="ECO:0007669"/>
    <property type="project" value="UniProtKB-KW"/>
</dbReference>
<dbReference type="GO" id="GO:0016887">
    <property type="term" value="F:ATP hydrolysis activity"/>
    <property type="evidence" value="ECO:0007669"/>
    <property type="project" value="InterPro"/>
</dbReference>
<dbReference type="PANTHER" id="PTHR23336">
    <property type="entry name" value="ZINC FINGER CW-TYPE COILED-COIL DOMAIN PROTEIN 3"/>
    <property type="match status" value="1"/>
</dbReference>
<evidence type="ECO:0000256" key="11">
    <source>
        <dbReference type="ARBA" id="ARBA00023158"/>
    </source>
</evidence>
<dbReference type="GO" id="GO:0031349">
    <property type="term" value="P:positive regulation of defense response"/>
    <property type="evidence" value="ECO:0007669"/>
    <property type="project" value="UniProtKB-ARBA"/>
</dbReference>
<feature type="region of interest" description="Disordered" evidence="15">
    <location>
        <begin position="1"/>
        <end position="44"/>
    </location>
</feature>
<evidence type="ECO:0000256" key="7">
    <source>
        <dbReference type="ARBA" id="ARBA00022801"/>
    </source>
</evidence>
<name>A0A7N0RCH7_KALFE</name>
<dbReference type="InterPro" id="IPR041006">
    <property type="entry name" value="Morc_S5"/>
</dbReference>
<keyword evidence="9" id="KW-0156">Chromatin regulator</keyword>
<proteinExistence type="inferred from homology"/>
<dbReference type="AlphaFoldDB" id="A0A7N0RCH7"/>
<keyword evidence="8" id="KW-0067">ATP-binding</keyword>
<dbReference type="InterPro" id="IPR036890">
    <property type="entry name" value="HATPase_C_sf"/>
</dbReference>
<dbReference type="EnsemblPlants" id="Kaladp0008s0166.1.v1.1">
    <property type="protein sequence ID" value="Kaladp0008s0166.1.v1.1"/>
    <property type="gene ID" value="Kaladp0008s0166.v1.1"/>
</dbReference>
<reference evidence="17" key="1">
    <citation type="submission" date="2021-01" db="UniProtKB">
        <authorList>
            <consortium name="EnsemblPlants"/>
        </authorList>
    </citation>
    <scope>IDENTIFICATION</scope>
</reference>
<evidence type="ECO:0000256" key="6">
    <source>
        <dbReference type="ARBA" id="ARBA00022763"/>
    </source>
</evidence>
<evidence type="ECO:0000256" key="3">
    <source>
        <dbReference type="ARBA" id="ARBA00022722"/>
    </source>
</evidence>
<dbReference type="Pfam" id="PF17942">
    <property type="entry name" value="Morc6_S5"/>
    <property type="match status" value="1"/>
</dbReference>
<protein>
    <recommendedName>
        <fullName evidence="16">Morc S5 domain-containing protein</fullName>
    </recommendedName>
</protein>
<evidence type="ECO:0000256" key="2">
    <source>
        <dbReference type="ARBA" id="ARBA00007845"/>
    </source>
</evidence>
<keyword evidence="13" id="KW-0539">Nucleus</keyword>
<keyword evidence="12" id="KW-0234">DNA repair</keyword>
<evidence type="ECO:0000256" key="14">
    <source>
        <dbReference type="SAM" id="Coils"/>
    </source>
</evidence>
<accession>A0A7N0RCH7</accession>
<keyword evidence="3" id="KW-0540">Nuclease</keyword>
<dbReference type="GO" id="GO:0006325">
    <property type="term" value="P:chromatin organization"/>
    <property type="evidence" value="ECO:0007669"/>
    <property type="project" value="UniProtKB-KW"/>
</dbReference>
<evidence type="ECO:0000313" key="17">
    <source>
        <dbReference type="EnsemblPlants" id="Kaladp0008s0166.1.v1.1"/>
    </source>
</evidence>
<evidence type="ECO:0000256" key="5">
    <source>
        <dbReference type="ARBA" id="ARBA00022759"/>
    </source>
</evidence>
<keyword evidence="6" id="KW-0227">DNA damage</keyword>
<keyword evidence="11" id="KW-0943">RNA-mediated gene silencing</keyword>
<feature type="coiled-coil region" evidence="14">
    <location>
        <begin position="605"/>
        <end position="639"/>
    </location>
</feature>
<evidence type="ECO:0000256" key="15">
    <source>
        <dbReference type="SAM" id="MobiDB-lite"/>
    </source>
</evidence>
<dbReference type="GO" id="GO:0031047">
    <property type="term" value="P:regulatory ncRNA-mediated gene silencing"/>
    <property type="evidence" value="ECO:0007669"/>
    <property type="project" value="UniProtKB-KW"/>
</dbReference>
<dbReference type="Proteomes" id="UP000594263">
    <property type="component" value="Unplaced"/>
</dbReference>
<evidence type="ECO:0000259" key="16">
    <source>
        <dbReference type="Pfam" id="PF17942"/>
    </source>
</evidence>
<evidence type="ECO:0000256" key="1">
    <source>
        <dbReference type="ARBA" id="ARBA00004123"/>
    </source>
</evidence>
<dbReference type="Gramene" id="Kaladp0008s0166.1.v1.1">
    <property type="protein sequence ID" value="Kaladp0008s0166.1.v1.1"/>
    <property type="gene ID" value="Kaladp0008s0166.v1.1"/>
</dbReference>
<dbReference type="GO" id="GO:0006281">
    <property type="term" value="P:DNA repair"/>
    <property type="evidence" value="ECO:0007669"/>
    <property type="project" value="UniProtKB-KW"/>
</dbReference>
<organism evidence="17 18">
    <name type="scientific">Kalanchoe fedtschenkoi</name>
    <name type="common">Lavender scallops</name>
    <name type="synonym">South American air plant</name>
    <dbReference type="NCBI Taxonomy" id="63787"/>
    <lineage>
        <taxon>Eukaryota</taxon>
        <taxon>Viridiplantae</taxon>
        <taxon>Streptophyta</taxon>
        <taxon>Embryophyta</taxon>
        <taxon>Tracheophyta</taxon>
        <taxon>Spermatophyta</taxon>
        <taxon>Magnoliopsida</taxon>
        <taxon>eudicotyledons</taxon>
        <taxon>Gunneridae</taxon>
        <taxon>Pentapetalae</taxon>
        <taxon>Saxifragales</taxon>
        <taxon>Crassulaceae</taxon>
        <taxon>Kalanchoe</taxon>
    </lineage>
</organism>
<evidence type="ECO:0000256" key="9">
    <source>
        <dbReference type="ARBA" id="ARBA00022853"/>
    </source>
</evidence>
<dbReference type="Pfam" id="PF13589">
    <property type="entry name" value="HATPase_c_3"/>
    <property type="match status" value="1"/>
</dbReference>
<evidence type="ECO:0000256" key="13">
    <source>
        <dbReference type="ARBA" id="ARBA00023242"/>
    </source>
</evidence>
<sequence>MEDREKKPYALKPSTADEGDPDFRSSVSNNKRSNNECSVGQKKRKVVALTTKTPHAAKQFWKAGDYEAAPPPPVVDDNYLPSLSHSGFTDHVRVHPRFLHSNATSHKWSLGAFAELLDNALDEACNGATYVNVDVLCNQKNGNKMLLIEDNGGGMDPDKMRRCMSLGYSEKSKMANTIGQYGNGFKTSTMRLGADVIVFSRTKGKNQTSPTQSVGLLSYSFLRSTGKEDIVVPMVDYEKHEEEWKRISRTCSNYFDLNMKTIIKWSPYQNEEELNQQLDMLKEHGTRIVIYNLWEDDVGIPELDLETDPHDILTRSGRNEKKEELARKYPNLNSLFTYQFSLRGYSSILYLTLPPGFRICLRGVEVVHHKLEDKMMMTKQHTYRPIIEGSAKKDPKVFAIATLGFVKEAKDHIDIHGFSVYHKNRLIMPLWRVWNPAGTGGRGVIGVLEANFIEPCHNKQGFECTKMMAKLVSRLAEIQKEYWYANSHEVGYVGRPQSKTSIKSIMAPSIGRSNSSIQECSPIFSCGKIQSPSMKVHYDHHQSSEEMALTKNLLHRDISNRETQQISNYKQEFITGNKDMDILTKLREHNLQLKERLCKMNKPAIVRLREELRNEKERGNDLEKRLEQEKKNLDLIDKEHEALIVVFQEERDCRVKEEEALQVKLRETLSTTKSLMEKMKEVEHKDMLPYFPHCKREPL</sequence>
<evidence type="ECO:0000313" key="18">
    <source>
        <dbReference type="Proteomes" id="UP000594263"/>
    </source>
</evidence>
<dbReference type="PANTHER" id="PTHR23336:SF80">
    <property type="entry name" value="PROTEIN MICRORCHIDIA 7-LIKE"/>
    <property type="match status" value="1"/>
</dbReference>
<evidence type="ECO:0000256" key="10">
    <source>
        <dbReference type="ARBA" id="ARBA00023054"/>
    </source>
</evidence>
<evidence type="ECO:0000256" key="8">
    <source>
        <dbReference type="ARBA" id="ARBA00022840"/>
    </source>
</evidence>
<dbReference type="GO" id="GO:0005634">
    <property type="term" value="C:nucleus"/>
    <property type="evidence" value="ECO:0007669"/>
    <property type="project" value="UniProtKB-SubCell"/>
</dbReference>
<feature type="domain" description="Morc S5" evidence="16">
    <location>
        <begin position="340"/>
        <end position="483"/>
    </location>
</feature>
<evidence type="ECO:0000256" key="4">
    <source>
        <dbReference type="ARBA" id="ARBA00022741"/>
    </source>
</evidence>
<keyword evidence="10 14" id="KW-0175">Coiled coil</keyword>